<gene>
    <name evidence="2" type="ORF">E2C01_039790</name>
</gene>
<organism evidence="2 3">
    <name type="scientific">Portunus trituberculatus</name>
    <name type="common">Swimming crab</name>
    <name type="synonym">Neptunus trituberculatus</name>
    <dbReference type="NCBI Taxonomy" id="210409"/>
    <lineage>
        <taxon>Eukaryota</taxon>
        <taxon>Metazoa</taxon>
        <taxon>Ecdysozoa</taxon>
        <taxon>Arthropoda</taxon>
        <taxon>Crustacea</taxon>
        <taxon>Multicrustacea</taxon>
        <taxon>Malacostraca</taxon>
        <taxon>Eumalacostraca</taxon>
        <taxon>Eucarida</taxon>
        <taxon>Decapoda</taxon>
        <taxon>Pleocyemata</taxon>
        <taxon>Brachyura</taxon>
        <taxon>Eubrachyura</taxon>
        <taxon>Portunoidea</taxon>
        <taxon>Portunidae</taxon>
        <taxon>Portuninae</taxon>
        <taxon>Portunus</taxon>
    </lineage>
</organism>
<reference evidence="2 3" key="1">
    <citation type="submission" date="2019-05" db="EMBL/GenBank/DDBJ databases">
        <title>Another draft genome of Portunus trituberculatus and its Hox gene families provides insights of decapod evolution.</title>
        <authorList>
            <person name="Jeong J.-H."/>
            <person name="Song I."/>
            <person name="Kim S."/>
            <person name="Choi T."/>
            <person name="Kim D."/>
            <person name="Ryu S."/>
            <person name="Kim W."/>
        </authorList>
    </citation>
    <scope>NUCLEOTIDE SEQUENCE [LARGE SCALE GENOMIC DNA]</scope>
    <source>
        <tissue evidence="2">Muscle</tissue>
    </source>
</reference>
<sequence>MAAVRPREGVIQACPVRVSSLPLLLKKYESYLYPTTRGKHFIRDSSTATPRPSTPSTSSLVFVVLLAVLIFSVYFKSIFCGPDLSPSQARHTAAVFTPGNQQVANTAPLWADGTVYLYHHLMTIWLKTCQEKQ</sequence>
<dbReference type="AlphaFoldDB" id="A0A5B7FFN6"/>
<name>A0A5B7FFN6_PORTR</name>
<keyword evidence="3" id="KW-1185">Reference proteome</keyword>
<keyword evidence="1" id="KW-0812">Transmembrane</keyword>
<protein>
    <submittedName>
        <fullName evidence="2">Uncharacterized protein</fullName>
    </submittedName>
</protein>
<keyword evidence="1" id="KW-1133">Transmembrane helix</keyword>
<comment type="caution">
    <text evidence="2">The sequence shown here is derived from an EMBL/GenBank/DDBJ whole genome shotgun (WGS) entry which is preliminary data.</text>
</comment>
<accession>A0A5B7FFN6</accession>
<proteinExistence type="predicted"/>
<evidence type="ECO:0000313" key="2">
    <source>
        <dbReference type="EMBL" id="MPC46081.1"/>
    </source>
</evidence>
<dbReference type="EMBL" id="VSRR010007036">
    <property type="protein sequence ID" value="MPC46081.1"/>
    <property type="molecule type" value="Genomic_DNA"/>
</dbReference>
<dbReference type="Proteomes" id="UP000324222">
    <property type="component" value="Unassembled WGS sequence"/>
</dbReference>
<feature type="transmembrane region" description="Helical" evidence="1">
    <location>
        <begin position="57"/>
        <end position="75"/>
    </location>
</feature>
<evidence type="ECO:0000313" key="3">
    <source>
        <dbReference type="Proteomes" id="UP000324222"/>
    </source>
</evidence>
<keyword evidence="1" id="KW-0472">Membrane</keyword>
<evidence type="ECO:0000256" key="1">
    <source>
        <dbReference type="SAM" id="Phobius"/>
    </source>
</evidence>